<dbReference type="Pfam" id="PF13242">
    <property type="entry name" value="Hydrolase_like"/>
    <property type="match status" value="1"/>
</dbReference>
<gene>
    <name evidence="1" type="ORF">SAMN04488570_1156</name>
</gene>
<evidence type="ECO:0000313" key="1">
    <source>
        <dbReference type="EMBL" id="SDS11191.1"/>
    </source>
</evidence>
<dbReference type="InterPro" id="IPR023214">
    <property type="entry name" value="HAD_sf"/>
</dbReference>
<dbReference type="NCBIfam" id="TIGR01460">
    <property type="entry name" value="HAD-SF-IIA"/>
    <property type="match status" value="1"/>
</dbReference>
<dbReference type="PANTHER" id="PTHR19288:SF95">
    <property type="entry name" value="D-GLYCEROL 3-PHOSPHATE PHOSPHATASE"/>
    <property type="match status" value="1"/>
</dbReference>
<dbReference type="PANTHER" id="PTHR19288">
    <property type="entry name" value="4-NITROPHENYLPHOSPHATASE-RELATED"/>
    <property type="match status" value="1"/>
</dbReference>
<dbReference type="InterPro" id="IPR036412">
    <property type="entry name" value="HAD-like_sf"/>
</dbReference>
<dbReference type="Gene3D" id="3.40.50.1000">
    <property type="entry name" value="HAD superfamily/HAD-like"/>
    <property type="match status" value="2"/>
</dbReference>
<dbReference type="Proteomes" id="UP000198859">
    <property type="component" value="Chromosome I"/>
</dbReference>
<dbReference type="STRING" id="642780.SAMN04488570_1156"/>
<proteinExistence type="predicted"/>
<dbReference type="EMBL" id="LT629757">
    <property type="protein sequence ID" value="SDS11191.1"/>
    <property type="molecule type" value="Genomic_DNA"/>
</dbReference>
<dbReference type="SUPFAM" id="SSF56784">
    <property type="entry name" value="HAD-like"/>
    <property type="match status" value="1"/>
</dbReference>
<accession>A0A1H1PIR1</accession>
<dbReference type="GO" id="GO:0016791">
    <property type="term" value="F:phosphatase activity"/>
    <property type="evidence" value="ECO:0007669"/>
    <property type="project" value="TreeGrafter"/>
</dbReference>
<reference evidence="2" key="1">
    <citation type="submission" date="2016-10" db="EMBL/GenBank/DDBJ databases">
        <authorList>
            <person name="Varghese N."/>
            <person name="Submissions S."/>
        </authorList>
    </citation>
    <scope>NUCLEOTIDE SEQUENCE [LARGE SCALE GENOMIC DNA]</scope>
    <source>
        <strain evidence="2">DSM 22127</strain>
    </source>
</reference>
<name>A0A1H1PIR1_9ACTN</name>
<dbReference type="InterPro" id="IPR006357">
    <property type="entry name" value="HAD-SF_hydro_IIA"/>
</dbReference>
<dbReference type="AlphaFoldDB" id="A0A1H1PIR1"/>
<evidence type="ECO:0000313" key="2">
    <source>
        <dbReference type="Proteomes" id="UP000198859"/>
    </source>
</evidence>
<organism evidence="1 2">
    <name type="scientific">Nocardioides scoriae</name>
    <dbReference type="NCBI Taxonomy" id="642780"/>
    <lineage>
        <taxon>Bacteria</taxon>
        <taxon>Bacillati</taxon>
        <taxon>Actinomycetota</taxon>
        <taxon>Actinomycetes</taxon>
        <taxon>Propionibacteriales</taxon>
        <taxon>Nocardioidaceae</taxon>
        <taxon>Nocardioides</taxon>
    </lineage>
</organism>
<dbReference type="Pfam" id="PF13344">
    <property type="entry name" value="Hydrolase_6"/>
    <property type="match status" value="1"/>
</dbReference>
<dbReference type="RefSeq" id="WP_231917062.1">
    <property type="nucleotide sequence ID" value="NZ_LT629757.1"/>
</dbReference>
<dbReference type="GO" id="GO:0005737">
    <property type="term" value="C:cytoplasm"/>
    <property type="evidence" value="ECO:0007669"/>
    <property type="project" value="TreeGrafter"/>
</dbReference>
<protein>
    <submittedName>
        <fullName evidence="1">Haloacid Dehalogenase Superfamily Class (Subfamily) IIA</fullName>
    </submittedName>
</protein>
<keyword evidence="2" id="KW-1185">Reference proteome</keyword>
<sequence>MSLLGSSGTPLQEAYDVAVLDLDGVVYRGRDAVPGAPEALNAAQAQGMHLAFVTNNASRPPSTVGDHLRSLGVEASDDDVVNSAQAAARLASQQLDQGAKVFLVGGQGLDEALRERGLVPVSSVDEEPVAVVQGYGPDLAWKQIMAGATLVADGLPWIASNTDMTIPTASGAAPGNGALVKLIADFAAREPQVAGKPQPPLFEETLARVGGEHPLVVGDRLDTDIEGAVTMGWDSLLVLTGVTGLEELVAAGPECRPTYVAPDLAALAAPQPAPEVPEDGTATLGGWSARVEEGTLRVSGDGEPADWWRVVAEVSWRHLDEHGGPVATDGVDLPG</sequence>